<accession>A0A940WTY8</accession>
<keyword evidence="3" id="KW-1185">Reference proteome</keyword>
<evidence type="ECO:0000259" key="1">
    <source>
        <dbReference type="Pfam" id="PF21806"/>
    </source>
</evidence>
<proteinExistence type="predicted"/>
<dbReference type="InterPro" id="IPR049244">
    <property type="entry name" value="DUF6879"/>
</dbReference>
<dbReference type="RefSeq" id="WP_210158338.1">
    <property type="nucleotide sequence ID" value="NZ_JAFCNB010000016.1"/>
</dbReference>
<dbReference type="Pfam" id="PF21806">
    <property type="entry name" value="DUF6879"/>
    <property type="match status" value="1"/>
</dbReference>
<evidence type="ECO:0000313" key="2">
    <source>
        <dbReference type="EMBL" id="MBP2707076.1"/>
    </source>
</evidence>
<gene>
    <name evidence="2" type="ORF">JOL79_25145</name>
</gene>
<dbReference type="EMBL" id="JAFCNB010000016">
    <property type="protein sequence ID" value="MBP2707076.1"/>
    <property type="molecule type" value="Genomic_DNA"/>
</dbReference>
<dbReference type="AlphaFoldDB" id="A0A940WTY8"/>
<comment type="caution">
    <text evidence="2">The sequence shown here is derived from an EMBL/GenBank/DDBJ whole genome shotgun (WGS) entry which is preliminary data.</text>
</comment>
<feature type="domain" description="DUF6879" evidence="1">
    <location>
        <begin position="24"/>
        <end position="187"/>
    </location>
</feature>
<reference evidence="2" key="1">
    <citation type="submission" date="2021-02" db="EMBL/GenBank/DDBJ databases">
        <title>Draft genome sequence of Microbispora sp. RL4-1S isolated from rice leaves in Thailand.</title>
        <authorList>
            <person name="Muangham S."/>
            <person name="Duangmal K."/>
        </authorList>
    </citation>
    <scope>NUCLEOTIDE SEQUENCE</scope>
    <source>
        <strain evidence="2">RL4-1S</strain>
    </source>
</reference>
<sequence>MPGEAFEHVRQAAGVTLPAADYRAEFYRRLRRVEGAVWKLERGQHFHEPDVPSWTAMMNGDWHRAVDLIARTRYTDDLPPRAELRRLRIAAEPLTPYLQWEIVLLVARSRAGERVRVLPVEAVRHLERSAPLPELLILDRDLMYEVLYDDIGAHTGGRRITDPAVIEPCALSVADLYERAEDVVAYHDRVVAQLPPPAVSRIPS</sequence>
<protein>
    <recommendedName>
        <fullName evidence="1">DUF6879 domain-containing protein</fullName>
    </recommendedName>
</protein>
<evidence type="ECO:0000313" key="3">
    <source>
        <dbReference type="Proteomes" id="UP000674234"/>
    </source>
</evidence>
<dbReference type="Proteomes" id="UP000674234">
    <property type="component" value="Unassembled WGS sequence"/>
</dbReference>
<name>A0A940WTY8_9ACTN</name>
<organism evidence="2 3">
    <name type="scientific">Microbispora oryzae</name>
    <dbReference type="NCBI Taxonomy" id="2806554"/>
    <lineage>
        <taxon>Bacteria</taxon>
        <taxon>Bacillati</taxon>
        <taxon>Actinomycetota</taxon>
        <taxon>Actinomycetes</taxon>
        <taxon>Streptosporangiales</taxon>
        <taxon>Streptosporangiaceae</taxon>
        <taxon>Microbispora</taxon>
    </lineage>
</organism>